<dbReference type="EMBL" id="JAAALK010000085">
    <property type="protein sequence ID" value="KAG8083328.1"/>
    <property type="molecule type" value="Genomic_DNA"/>
</dbReference>
<reference evidence="2" key="2">
    <citation type="submission" date="2021-02" db="EMBL/GenBank/DDBJ databases">
        <authorList>
            <person name="Kimball J.A."/>
            <person name="Haas M.W."/>
            <person name="Macchietto M."/>
            <person name="Kono T."/>
            <person name="Duquette J."/>
            <person name="Shao M."/>
        </authorList>
    </citation>
    <scope>NUCLEOTIDE SEQUENCE</scope>
    <source>
        <tissue evidence="2">Fresh leaf tissue</tissue>
    </source>
</reference>
<name>A0A8J5W641_ZIZPA</name>
<dbReference type="Proteomes" id="UP000729402">
    <property type="component" value="Unassembled WGS sequence"/>
</dbReference>
<keyword evidence="1" id="KW-0732">Signal</keyword>
<dbReference type="AlphaFoldDB" id="A0A8J5W641"/>
<evidence type="ECO:0000313" key="3">
    <source>
        <dbReference type="Proteomes" id="UP000729402"/>
    </source>
</evidence>
<feature type="chain" id="PRO_5035193278" evidence="1">
    <location>
        <begin position="18"/>
        <end position="69"/>
    </location>
</feature>
<gene>
    <name evidence="2" type="ORF">GUJ93_ZPchr0015g6756</name>
</gene>
<feature type="signal peptide" evidence="1">
    <location>
        <begin position="1"/>
        <end position="17"/>
    </location>
</feature>
<keyword evidence="3" id="KW-1185">Reference proteome</keyword>
<sequence length="69" mass="7210">MRFLLFVLGVAALQCLSVDMPAALPVLGAPATQKPAAKGKLLATTVSSATRLTRLLLVDILPLLLAMHS</sequence>
<organism evidence="2 3">
    <name type="scientific">Zizania palustris</name>
    <name type="common">Northern wild rice</name>
    <dbReference type="NCBI Taxonomy" id="103762"/>
    <lineage>
        <taxon>Eukaryota</taxon>
        <taxon>Viridiplantae</taxon>
        <taxon>Streptophyta</taxon>
        <taxon>Embryophyta</taxon>
        <taxon>Tracheophyta</taxon>
        <taxon>Spermatophyta</taxon>
        <taxon>Magnoliopsida</taxon>
        <taxon>Liliopsida</taxon>
        <taxon>Poales</taxon>
        <taxon>Poaceae</taxon>
        <taxon>BOP clade</taxon>
        <taxon>Oryzoideae</taxon>
        <taxon>Oryzeae</taxon>
        <taxon>Zizaniinae</taxon>
        <taxon>Zizania</taxon>
    </lineage>
</organism>
<comment type="caution">
    <text evidence="2">The sequence shown here is derived from an EMBL/GenBank/DDBJ whole genome shotgun (WGS) entry which is preliminary data.</text>
</comment>
<reference evidence="2" key="1">
    <citation type="journal article" date="2021" name="bioRxiv">
        <title>Whole Genome Assembly and Annotation of Northern Wild Rice, Zizania palustris L., Supports a Whole Genome Duplication in the Zizania Genus.</title>
        <authorList>
            <person name="Haas M."/>
            <person name="Kono T."/>
            <person name="Macchietto M."/>
            <person name="Millas R."/>
            <person name="McGilp L."/>
            <person name="Shao M."/>
            <person name="Duquette J."/>
            <person name="Hirsch C.N."/>
            <person name="Kimball J."/>
        </authorList>
    </citation>
    <scope>NUCLEOTIDE SEQUENCE</scope>
    <source>
        <tissue evidence="2">Fresh leaf tissue</tissue>
    </source>
</reference>
<evidence type="ECO:0000313" key="2">
    <source>
        <dbReference type="EMBL" id="KAG8083328.1"/>
    </source>
</evidence>
<evidence type="ECO:0000256" key="1">
    <source>
        <dbReference type="SAM" id="SignalP"/>
    </source>
</evidence>
<accession>A0A8J5W641</accession>
<proteinExistence type="predicted"/>
<protein>
    <submittedName>
        <fullName evidence="2">Uncharacterized protein</fullName>
    </submittedName>
</protein>